<dbReference type="InterPro" id="IPR000305">
    <property type="entry name" value="GIY-YIG_endonuc"/>
</dbReference>
<dbReference type="Pfam" id="PF14520">
    <property type="entry name" value="HHH_5"/>
    <property type="match status" value="1"/>
</dbReference>
<dbReference type="PROSITE" id="PS50165">
    <property type="entry name" value="UVRC"/>
    <property type="match status" value="1"/>
</dbReference>
<evidence type="ECO:0000259" key="10">
    <source>
        <dbReference type="PROSITE" id="PS50165"/>
    </source>
</evidence>
<dbReference type="Gene3D" id="1.10.150.20">
    <property type="entry name" value="5' to 3' exonuclease, C-terminal subdomain"/>
    <property type="match status" value="1"/>
</dbReference>
<dbReference type="GO" id="GO:0009432">
    <property type="term" value="P:SOS response"/>
    <property type="evidence" value="ECO:0007669"/>
    <property type="project" value="UniProtKB-KW"/>
</dbReference>
<keyword evidence="4" id="KW-0234">DNA repair</keyword>
<keyword evidence="1" id="KW-0227">DNA damage</keyword>
<dbReference type="GO" id="GO:0006289">
    <property type="term" value="P:nucleotide-excision repair"/>
    <property type="evidence" value="ECO:0007669"/>
    <property type="project" value="InterPro"/>
</dbReference>
<dbReference type="GO" id="GO:0009380">
    <property type="term" value="C:excinuclease repair complex"/>
    <property type="evidence" value="ECO:0007669"/>
    <property type="project" value="TreeGrafter"/>
</dbReference>
<dbReference type="GO" id="GO:0009381">
    <property type="term" value="F:excinuclease ABC activity"/>
    <property type="evidence" value="ECO:0007669"/>
    <property type="project" value="InterPro"/>
</dbReference>
<evidence type="ECO:0000256" key="5">
    <source>
        <dbReference type="ARBA" id="ARBA00023236"/>
    </source>
</evidence>
<dbReference type="AlphaFoldDB" id="A0A449AIE1"/>
<feature type="domain" description="GIY-YIG" evidence="9">
    <location>
        <begin position="17"/>
        <end position="95"/>
    </location>
</feature>
<dbReference type="Gene3D" id="3.30.420.340">
    <property type="entry name" value="UvrC, RNAse H endonuclease domain"/>
    <property type="match status" value="1"/>
</dbReference>
<dbReference type="InterPro" id="IPR001162">
    <property type="entry name" value="UvrC_RNase_H_dom"/>
</dbReference>
<evidence type="ECO:0000256" key="1">
    <source>
        <dbReference type="ARBA" id="ARBA00022763"/>
    </source>
</evidence>
<dbReference type="Pfam" id="PF08459">
    <property type="entry name" value="UvrC_RNaseH_dom"/>
    <property type="match status" value="1"/>
</dbReference>
<evidence type="ECO:0000256" key="2">
    <source>
        <dbReference type="ARBA" id="ARBA00022801"/>
    </source>
</evidence>
<evidence type="ECO:0000256" key="3">
    <source>
        <dbReference type="ARBA" id="ARBA00022881"/>
    </source>
</evidence>
<dbReference type="Gene3D" id="3.40.1440.10">
    <property type="entry name" value="GIY-YIG endonuclease"/>
    <property type="match status" value="1"/>
</dbReference>
<proteinExistence type="predicted"/>
<geneLocation type="plasmid" evidence="11 12">
    <name>13</name>
</geneLocation>
<evidence type="ECO:0000313" key="11">
    <source>
        <dbReference type="EMBL" id="VEU64785.1"/>
    </source>
</evidence>
<dbReference type="InterPro" id="IPR050066">
    <property type="entry name" value="UvrABC_protein_C"/>
</dbReference>
<keyword evidence="3" id="KW-0267">Excision nuclease</keyword>
<dbReference type="SMART" id="SM00465">
    <property type="entry name" value="GIYc"/>
    <property type="match status" value="1"/>
</dbReference>
<dbReference type="SUPFAM" id="SSF47781">
    <property type="entry name" value="RuvA domain 2-like"/>
    <property type="match status" value="1"/>
</dbReference>
<gene>
    <name evidence="11" type="primary">uvrC</name>
    <name evidence="11" type="ORF">NCTC10142_00545</name>
</gene>
<organism evidence="11 12">
    <name type="scientific">Mycoplasmopsis cynos</name>
    <dbReference type="NCBI Taxonomy" id="171284"/>
    <lineage>
        <taxon>Bacteria</taxon>
        <taxon>Bacillati</taxon>
        <taxon>Mycoplasmatota</taxon>
        <taxon>Mycoplasmoidales</taxon>
        <taxon>Metamycoplasmataceae</taxon>
        <taxon>Mycoplasmopsis</taxon>
    </lineage>
</organism>
<dbReference type="InterPro" id="IPR047296">
    <property type="entry name" value="GIY-YIG_UvrC_Cho"/>
</dbReference>
<dbReference type="PANTHER" id="PTHR30562:SF10">
    <property type="entry name" value="EXCINUCLEASE CHO"/>
    <property type="match status" value="1"/>
</dbReference>
<keyword evidence="2" id="KW-0378">Hydrolase</keyword>
<evidence type="ECO:0000313" key="12">
    <source>
        <dbReference type="Proteomes" id="UP000289506"/>
    </source>
</evidence>
<evidence type="ECO:0000256" key="6">
    <source>
        <dbReference type="ARBA" id="ARBA00040756"/>
    </source>
</evidence>
<evidence type="ECO:0000259" key="9">
    <source>
        <dbReference type="PROSITE" id="PS50164"/>
    </source>
</evidence>
<accession>A0A449AIE1</accession>
<keyword evidence="5" id="KW-0742">SOS response</keyword>
<dbReference type="InterPro" id="IPR038476">
    <property type="entry name" value="UvrC_RNase_H_dom_sf"/>
</dbReference>
<dbReference type="Proteomes" id="UP000289506">
    <property type="component" value="Plasmid 13"/>
</dbReference>
<dbReference type="Pfam" id="PF01541">
    <property type="entry name" value="GIY-YIG"/>
    <property type="match status" value="1"/>
</dbReference>
<dbReference type="PROSITE" id="PS50164">
    <property type="entry name" value="GIY_YIG"/>
    <property type="match status" value="1"/>
</dbReference>
<dbReference type="PANTHER" id="PTHR30562">
    <property type="entry name" value="UVRC/OXIDOREDUCTASE"/>
    <property type="match status" value="1"/>
</dbReference>
<reference evidence="11 12" key="1">
    <citation type="submission" date="2019-01" db="EMBL/GenBank/DDBJ databases">
        <authorList>
            <consortium name="Pathogen Informatics"/>
        </authorList>
    </citation>
    <scope>NUCLEOTIDE SEQUENCE [LARGE SCALE GENOMIC DNA]</scope>
    <source>
        <strain evidence="11 12">NCTC10142</strain>
        <plasmid evidence="12">13</plasmid>
    </source>
</reference>
<evidence type="ECO:0000256" key="7">
    <source>
        <dbReference type="ARBA" id="ARBA00042138"/>
    </source>
</evidence>
<sequence>MTKRHLEILELIKNTKNKPGVYLWKNKTNKVIYIGKAKDIKKRLMQYLNGSLNSYKTPKMFEEIYNFDLYYTLNEKDALVLEEELIKKHKPKYNIKLVYSSKNKYIKIYIDKKNLIKFGFDSKISNKKVLENQFYFGPLIYDDEHRNFIDVLKSYFLYQDGLLITKQTIDEAKSVLNQIIEIFKFKNNDFNDELFRTEQKFSKLLDFENAHKYKKAQNFLKKLKEPQVAEIRNIHSIDYIAFKTFQDYVFIGIRNYTYGITTSFALKYYKFNGVITEFFENFLEVYYSQKLLPKKIIFSNEMHDFINEIEFSHKSLISFAKIGVNKLILNNLEHNLDEKYELIEKNVSIFNEISRMLKMNEIKKIYIFDNSFWNDKKGIGTVLEVSESNINKPIVHKWNLEKELSHYQKANDLKYMYFNVLKFLKFFETKISPNDLFIADGGLLQINEIKEALKNYEKNNQVIGLVKDKTHLTSKIINDKNIVLNFSANVFNFFSFLQNKVDKEAKKYLSKRKDTKFLNSQLQQIKGIGEKTEIKLLKHFGTLDNIKSATDQELLKFISKRQLKNLKENQK</sequence>
<dbReference type="InterPro" id="IPR035901">
    <property type="entry name" value="GIY-YIG_endonuc_sf"/>
</dbReference>
<name>A0A449AIE1_9BACT</name>
<dbReference type="EMBL" id="LR214986">
    <property type="protein sequence ID" value="VEU64785.1"/>
    <property type="molecule type" value="Genomic_DNA"/>
</dbReference>
<dbReference type="CDD" id="cd10434">
    <property type="entry name" value="GIY-YIG_UvrC_Cho"/>
    <property type="match status" value="1"/>
</dbReference>
<dbReference type="SUPFAM" id="SSF82771">
    <property type="entry name" value="GIY-YIG endonuclease"/>
    <property type="match status" value="1"/>
</dbReference>
<feature type="domain" description="UvrC family homology region profile" evidence="10">
    <location>
        <begin position="326"/>
        <end position="453"/>
    </location>
</feature>
<keyword evidence="11" id="KW-0614">Plasmid</keyword>
<protein>
    <recommendedName>
        <fullName evidence="6">Excinuclease cho</fullName>
    </recommendedName>
    <alternativeName>
        <fullName evidence="8">Endonuclease cho</fullName>
    </alternativeName>
    <alternativeName>
        <fullName evidence="7">UvrC homolog protein</fullName>
    </alternativeName>
</protein>
<evidence type="ECO:0000256" key="4">
    <source>
        <dbReference type="ARBA" id="ARBA00023204"/>
    </source>
</evidence>
<evidence type="ECO:0000256" key="8">
    <source>
        <dbReference type="ARBA" id="ARBA00042732"/>
    </source>
</evidence>
<dbReference type="RefSeq" id="WP_129720649.1">
    <property type="nucleotide sequence ID" value="NZ_LR214986.1"/>
</dbReference>
<dbReference type="InterPro" id="IPR010994">
    <property type="entry name" value="RuvA_2-like"/>
</dbReference>